<dbReference type="EMBL" id="CAMXCT010000838">
    <property type="protein sequence ID" value="CAI3983826.1"/>
    <property type="molecule type" value="Genomic_DNA"/>
</dbReference>
<feature type="region of interest" description="Disordered" evidence="1">
    <location>
        <begin position="1"/>
        <end position="80"/>
    </location>
</feature>
<evidence type="ECO:0000313" key="4">
    <source>
        <dbReference type="Proteomes" id="UP001152797"/>
    </source>
</evidence>
<gene>
    <name evidence="2" type="ORF">C1SCF055_LOCUS11406</name>
</gene>
<keyword evidence="4" id="KW-1185">Reference proteome</keyword>
<proteinExistence type="predicted"/>
<dbReference type="EMBL" id="CAMXCT020000838">
    <property type="protein sequence ID" value="CAL1137201.1"/>
    <property type="molecule type" value="Genomic_DNA"/>
</dbReference>
<evidence type="ECO:0000256" key="1">
    <source>
        <dbReference type="SAM" id="MobiDB-lite"/>
    </source>
</evidence>
<dbReference type="AlphaFoldDB" id="A0A9P1FPW2"/>
<protein>
    <submittedName>
        <fullName evidence="2">Uncharacterized protein</fullName>
    </submittedName>
</protein>
<dbReference type="Proteomes" id="UP001152797">
    <property type="component" value="Unassembled WGS sequence"/>
</dbReference>
<feature type="compositionally biased region" description="Basic and acidic residues" evidence="1">
    <location>
        <begin position="48"/>
        <end position="80"/>
    </location>
</feature>
<feature type="compositionally biased region" description="Polar residues" evidence="1">
    <location>
        <begin position="1"/>
        <end position="21"/>
    </location>
</feature>
<comment type="caution">
    <text evidence="2">The sequence shown here is derived from an EMBL/GenBank/DDBJ whole genome shotgun (WGS) entry which is preliminary data.</text>
</comment>
<organism evidence="2">
    <name type="scientific">Cladocopium goreaui</name>
    <dbReference type="NCBI Taxonomy" id="2562237"/>
    <lineage>
        <taxon>Eukaryota</taxon>
        <taxon>Sar</taxon>
        <taxon>Alveolata</taxon>
        <taxon>Dinophyceae</taxon>
        <taxon>Suessiales</taxon>
        <taxon>Symbiodiniaceae</taxon>
        <taxon>Cladocopium</taxon>
    </lineage>
</organism>
<evidence type="ECO:0000313" key="3">
    <source>
        <dbReference type="EMBL" id="CAL1137201.1"/>
    </source>
</evidence>
<reference evidence="2" key="1">
    <citation type="submission" date="2022-10" db="EMBL/GenBank/DDBJ databases">
        <authorList>
            <person name="Chen Y."/>
            <person name="Dougan E. K."/>
            <person name="Chan C."/>
            <person name="Rhodes N."/>
            <person name="Thang M."/>
        </authorList>
    </citation>
    <scope>NUCLEOTIDE SEQUENCE</scope>
</reference>
<reference evidence="3" key="2">
    <citation type="submission" date="2024-04" db="EMBL/GenBank/DDBJ databases">
        <authorList>
            <person name="Chen Y."/>
            <person name="Shah S."/>
            <person name="Dougan E. K."/>
            <person name="Thang M."/>
            <person name="Chan C."/>
        </authorList>
    </citation>
    <scope>NUCLEOTIDE SEQUENCE [LARGE SCALE GENOMIC DNA]</scope>
</reference>
<sequence length="288" mass="32830">MAQAQQQSRSNIQPSSMAPKSSNKEPSDEQLISKPTVSKVKGKGNAKSGKEAKDLESRKRQKKSEDPPAKASKRHDEPDGIELGRTKKRWIYAVEPNNRNEWFDLPEDLYDMMERLMFVVPVTEVMLPTSLFLGKHDAFECLRSNYQKTFDVLPRENNLCSAARTCILGLRDKKIREMGRFIFIHVRWFMEDDVARWLERSFRDSANENDQVQPDAPSLDVNVNLRDPAHEQAFDEAQRAIKGKGNAGPKGAGKVCRIALALEYGDHAMEIRSENASIQHFVRDNMNV</sequence>
<accession>A0A9P1FPW2</accession>
<name>A0A9P1FPW2_9DINO</name>
<dbReference type="EMBL" id="CAMXCT030000838">
    <property type="protein sequence ID" value="CAL4771138.1"/>
    <property type="molecule type" value="Genomic_DNA"/>
</dbReference>
<evidence type="ECO:0000313" key="2">
    <source>
        <dbReference type="EMBL" id="CAI3983826.1"/>
    </source>
</evidence>